<gene>
    <name evidence="1" type="ORF">NPIL_539641</name>
</gene>
<evidence type="ECO:0000313" key="2">
    <source>
        <dbReference type="Proteomes" id="UP000887013"/>
    </source>
</evidence>
<accession>A0A8X6N758</accession>
<dbReference type="EMBL" id="BMAW01006057">
    <property type="protein sequence ID" value="GFS97190.1"/>
    <property type="molecule type" value="Genomic_DNA"/>
</dbReference>
<dbReference type="AlphaFoldDB" id="A0A8X6N758"/>
<keyword evidence="2" id="KW-1185">Reference proteome</keyword>
<proteinExistence type="predicted"/>
<protein>
    <submittedName>
        <fullName evidence="1">Uncharacterized protein</fullName>
    </submittedName>
</protein>
<name>A0A8X6N758_NEPPI</name>
<feature type="non-terminal residue" evidence="1">
    <location>
        <position position="1"/>
    </location>
</feature>
<sequence>TLTRERYTCGECDDVEQWEDAAGKTWWTDKESLRVTTSSWEATRNSKGSI</sequence>
<reference evidence="1" key="1">
    <citation type="submission" date="2020-08" db="EMBL/GenBank/DDBJ databases">
        <title>Multicomponent nature underlies the extraordinary mechanical properties of spider dragline silk.</title>
        <authorList>
            <person name="Kono N."/>
            <person name="Nakamura H."/>
            <person name="Mori M."/>
            <person name="Yoshida Y."/>
            <person name="Ohtoshi R."/>
            <person name="Malay A.D."/>
            <person name="Moran D.A.P."/>
            <person name="Tomita M."/>
            <person name="Numata K."/>
            <person name="Arakawa K."/>
        </authorList>
    </citation>
    <scope>NUCLEOTIDE SEQUENCE</scope>
</reference>
<comment type="caution">
    <text evidence="1">The sequence shown here is derived from an EMBL/GenBank/DDBJ whole genome shotgun (WGS) entry which is preliminary data.</text>
</comment>
<organism evidence="1 2">
    <name type="scientific">Nephila pilipes</name>
    <name type="common">Giant wood spider</name>
    <name type="synonym">Nephila maculata</name>
    <dbReference type="NCBI Taxonomy" id="299642"/>
    <lineage>
        <taxon>Eukaryota</taxon>
        <taxon>Metazoa</taxon>
        <taxon>Ecdysozoa</taxon>
        <taxon>Arthropoda</taxon>
        <taxon>Chelicerata</taxon>
        <taxon>Arachnida</taxon>
        <taxon>Araneae</taxon>
        <taxon>Araneomorphae</taxon>
        <taxon>Entelegynae</taxon>
        <taxon>Araneoidea</taxon>
        <taxon>Nephilidae</taxon>
        <taxon>Nephila</taxon>
    </lineage>
</organism>
<dbReference type="Proteomes" id="UP000887013">
    <property type="component" value="Unassembled WGS sequence"/>
</dbReference>
<evidence type="ECO:0000313" key="1">
    <source>
        <dbReference type="EMBL" id="GFS97190.1"/>
    </source>
</evidence>